<evidence type="ECO:0000313" key="2">
    <source>
        <dbReference type="EMBL" id="MCW5321428.1"/>
    </source>
</evidence>
<dbReference type="RefSeq" id="WP_265282118.1">
    <property type="nucleotide sequence ID" value="NZ_QZCW01000002.1"/>
</dbReference>
<dbReference type="Proteomes" id="UP001208935">
    <property type="component" value="Unassembled WGS sequence"/>
</dbReference>
<accession>A0ABT3KSY1</accession>
<comment type="caution">
    <text evidence="2">The sequence shown here is derived from an EMBL/GenBank/DDBJ whole genome shotgun (WGS) entry which is preliminary data.</text>
</comment>
<feature type="compositionally biased region" description="Polar residues" evidence="1">
    <location>
        <begin position="439"/>
        <end position="451"/>
    </location>
</feature>
<protein>
    <recommendedName>
        <fullName evidence="4">Fibronectin type-III domain-containing protein</fullName>
    </recommendedName>
</protein>
<evidence type="ECO:0000313" key="3">
    <source>
        <dbReference type="Proteomes" id="UP001208935"/>
    </source>
</evidence>
<name>A0ABT3KSY1_9BURK</name>
<dbReference type="Gene3D" id="2.60.40.10">
    <property type="entry name" value="Immunoglobulins"/>
    <property type="match status" value="1"/>
</dbReference>
<organism evidence="2 3">
    <name type="scientific">Verminephrobacter aporrectodeae subsp. tuberculatae</name>
    <dbReference type="NCBI Taxonomy" id="1110392"/>
    <lineage>
        <taxon>Bacteria</taxon>
        <taxon>Pseudomonadati</taxon>
        <taxon>Pseudomonadota</taxon>
        <taxon>Betaproteobacteria</taxon>
        <taxon>Burkholderiales</taxon>
        <taxon>Comamonadaceae</taxon>
        <taxon>Verminephrobacter</taxon>
    </lineage>
</organism>
<evidence type="ECO:0008006" key="4">
    <source>
        <dbReference type="Google" id="ProtNLM"/>
    </source>
</evidence>
<keyword evidence="3" id="KW-1185">Reference proteome</keyword>
<feature type="region of interest" description="Disordered" evidence="1">
    <location>
        <begin position="436"/>
        <end position="468"/>
    </location>
</feature>
<gene>
    <name evidence="2" type="ORF">D5039_09800</name>
</gene>
<dbReference type="EMBL" id="QZCW01000002">
    <property type="protein sequence ID" value="MCW5321428.1"/>
    <property type="molecule type" value="Genomic_DNA"/>
</dbReference>
<dbReference type="InterPro" id="IPR013783">
    <property type="entry name" value="Ig-like_fold"/>
</dbReference>
<sequence length="468" mass="50756">MDLTESTAQHTAAALERQYRMHRIACELFTAEHSLQNHPGADILTGTRGSDTLDIANTHGVQAGADYLLSDTGKTSLVHIAAIETPTRVRLAAKLTRNWDASARLSGSTLSARAQGGAHAAIGAQWISRSIELGADGAVRAVIIRRSQNTGEARLYTRNANTRNWTERPWTQRRTADAAAGLADYEYPIATNADGPLRLIIEGEAMDIRHIIALNSGTGLGGDSNPRLRPQAPRISHPADGANNIMETPTLSASDYQSPTGKPFATAQFQISDSEHFAQTQHDTEKTALSDPVPAGTLAAGTTYYLRCRVKDTSGAVSDWSAASRFTTAAHYRYINTPRITAPANGQSAIAEQPTFQTSAFAVTGGQDTHAYSEWQIRLARSNNILFGASSIHTHYTIPAKHLNDGQTQYTVRVRHIGNTLGASEWSGETHFKTRQHFGPSQTTTIATATRSDNDIQPPPPMRTRRTR</sequence>
<evidence type="ECO:0000256" key="1">
    <source>
        <dbReference type="SAM" id="MobiDB-lite"/>
    </source>
</evidence>
<reference evidence="3" key="1">
    <citation type="submission" date="2023-07" db="EMBL/GenBank/DDBJ databases">
        <title>Verminephrobacter genomes.</title>
        <authorList>
            <person name="Lund M.B."/>
        </authorList>
    </citation>
    <scope>NUCLEOTIDE SEQUENCE [LARGE SCALE GENOMIC DNA]</scope>
    <source>
        <strain evidence="3">AtM5-05</strain>
    </source>
</reference>
<proteinExistence type="predicted"/>